<sequence>MQTQKINIYLNGKMLPTRQLIGQSAHDALVEMNRLSGDACGETCFPAKASPSDIRKLTCLYAITPSIEGMHSIMMFTKLYDAEIVLLFDRNLKVFQISLENIPSELFKGSLIDGVLTVSKKGVPTFVRSDAWIVAGIDVSTLHWGDRVTQMRASFQGFKSHAKDCVKFADWVWPMPESASVEKRLKKVQDEYHTKGYLMAHITSTPGADFFEIEHSEQGEQLAAKIIKTASDLYMKTC</sequence>
<protein>
    <submittedName>
        <fullName evidence="1">Uncharacterized protein Z233L</fullName>
    </submittedName>
</protein>
<dbReference type="KEGG" id="vg:5470238"/>
<dbReference type="RefSeq" id="YP_001426714.1">
    <property type="nucleotide sequence ID" value="NC_008724.1"/>
</dbReference>
<reference evidence="1 2" key="1">
    <citation type="submission" date="2006-09" db="EMBL/GenBank/DDBJ databases">
        <title>Sequence and annotation of the 288-kb ATCV-1 virus that infects an endosymbiotic Chlorella strain of the heliozoon Acanthocystis turfacea.</title>
        <authorList>
            <person name="Fitzgerald L.A."/>
            <person name="Graves M.V."/>
            <person name="Li X."/>
            <person name="Pfitzner A.J.P."/>
            <person name="Hartigan J."/>
            <person name="Van Etten J.L."/>
        </authorList>
    </citation>
    <scope>NUCLEOTIDE SEQUENCE [LARGE SCALE GENOMIC DNA]</scope>
    <source>
        <strain evidence="1 2">ATCV-1</strain>
    </source>
</reference>
<name>A7K8J3_9PHYC</name>
<evidence type="ECO:0000313" key="2">
    <source>
        <dbReference type="Proteomes" id="UP000202420"/>
    </source>
</evidence>
<evidence type="ECO:0000313" key="1">
    <source>
        <dbReference type="EMBL" id="ABT16367.1"/>
    </source>
</evidence>
<gene>
    <name evidence="1" type="primary">Z233L</name>
    <name evidence="1" type="ORF">ATCV1_Z233L</name>
</gene>
<dbReference type="GeneID" id="5470238"/>
<keyword evidence="2" id="KW-1185">Reference proteome</keyword>
<dbReference type="EMBL" id="EF101928">
    <property type="protein sequence ID" value="ABT16367.1"/>
    <property type="molecule type" value="Genomic_DNA"/>
</dbReference>
<organism evidence="1 2">
    <name type="scientific">Chlorovirus heliozoae</name>
    <dbReference type="NCBI Taxonomy" id="322019"/>
    <lineage>
        <taxon>Viruses</taxon>
        <taxon>Varidnaviria</taxon>
        <taxon>Bamfordvirae</taxon>
        <taxon>Nucleocytoviricota</taxon>
        <taxon>Megaviricetes</taxon>
        <taxon>Algavirales</taxon>
        <taxon>Phycodnaviridae</taxon>
        <taxon>Chlorovirus</taxon>
    </lineage>
</organism>
<accession>A7K8J3</accession>
<dbReference type="Proteomes" id="UP000202420">
    <property type="component" value="Segment"/>
</dbReference>
<dbReference type="Gene3D" id="3.30.470.30">
    <property type="entry name" value="DNA ligase/mRNA capping enzyme"/>
    <property type="match status" value="2"/>
</dbReference>
<proteinExistence type="predicted"/>
<dbReference type="OrthoDB" id="6160at10239"/>